<dbReference type="EMBL" id="AMYD01004423">
    <property type="protein sequence ID" value="EQB43179.1"/>
    <property type="molecule type" value="Genomic_DNA"/>
</dbReference>
<gene>
    <name evidence="1" type="ORF">CGLO_18201</name>
</gene>
<reference evidence="2" key="1">
    <citation type="journal article" date="2013" name="Mol. Plant Microbe Interact.">
        <title>Global aspects of pacC regulation of pathogenicity genes in Colletotrichum gloeosporioides as revealed by transcriptome analysis.</title>
        <authorList>
            <person name="Alkan N."/>
            <person name="Meng X."/>
            <person name="Friedlander G."/>
            <person name="Reuveni E."/>
            <person name="Sukno S."/>
            <person name="Sherman A."/>
            <person name="Thon M."/>
            <person name="Fluhr R."/>
            <person name="Prusky D."/>
        </authorList>
    </citation>
    <scope>NUCLEOTIDE SEQUENCE [LARGE SCALE GENOMIC DNA]</scope>
    <source>
        <strain evidence="2">Cg-14</strain>
    </source>
</reference>
<evidence type="ECO:0000313" key="1">
    <source>
        <dbReference type="EMBL" id="EQB43179.1"/>
    </source>
</evidence>
<evidence type="ECO:0000313" key="2">
    <source>
        <dbReference type="Proteomes" id="UP000015530"/>
    </source>
</evidence>
<comment type="caution">
    <text evidence="1">The sequence shown here is derived from an EMBL/GenBank/DDBJ whole genome shotgun (WGS) entry which is preliminary data.</text>
</comment>
<proteinExistence type="predicted"/>
<sequence>MAAPSHHS</sequence>
<dbReference type="HOGENOM" id="CLU_3439424_0_0_1"/>
<dbReference type="Proteomes" id="UP000015530">
    <property type="component" value="Unassembled WGS sequence"/>
</dbReference>
<organism evidence="1 2">
    <name type="scientific">Colletotrichum gloeosporioides (strain Cg-14)</name>
    <name type="common">Anthracnose fungus</name>
    <name type="synonym">Glomerella cingulata</name>
    <dbReference type="NCBI Taxonomy" id="1237896"/>
    <lineage>
        <taxon>Eukaryota</taxon>
        <taxon>Fungi</taxon>
        <taxon>Dikarya</taxon>
        <taxon>Ascomycota</taxon>
        <taxon>Pezizomycotina</taxon>
        <taxon>Sordariomycetes</taxon>
        <taxon>Hypocreomycetidae</taxon>
        <taxon>Glomerellales</taxon>
        <taxon>Glomerellaceae</taxon>
        <taxon>Colletotrichum</taxon>
        <taxon>Colletotrichum gloeosporioides species complex</taxon>
    </lineage>
</organism>
<protein>
    <submittedName>
        <fullName evidence="1">Uncharacterized protein</fullName>
    </submittedName>
</protein>
<accession>T0JUY5</accession>
<name>T0JUY5_COLGC</name>